<keyword evidence="9" id="KW-0456">Lyase</keyword>
<keyword evidence="14" id="KW-1185">Reference proteome</keyword>
<evidence type="ECO:0000256" key="7">
    <source>
        <dbReference type="ARBA" id="ARBA00023136"/>
    </source>
</evidence>
<dbReference type="AlphaFoldDB" id="T1JRQ2"/>
<dbReference type="EMBL" id="CAEY01000451">
    <property type="status" value="NOT_ANNOTATED_CDS"/>
    <property type="molecule type" value="Genomic_DNA"/>
</dbReference>
<dbReference type="GO" id="GO:0001653">
    <property type="term" value="F:peptide receptor activity"/>
    <property type="evidence" value="ECO:0007669"/>
    <property type="project" value="TreeGrafter"/>
</dbReference>
<dbReference type="SUPFAM" id="SSF55073">
    <property type="entry name" value="Nucleotide cyclase"/>
    <property type="match status" value="1"/>
</dbReference>
<comment type="subcellular location">
    <subcellularLocation>
        <location evidence="2">Membrane</location>
        <topology evidence="2">Single-pass membrane protein</topology>
    </subcellularLocation>
</comment>
<dbReference type="PROSITE" id="PS50125">
    <property type="entry name" value="GUANYLATE_CYCLASE_2"/>
    <property type="match status" value="1"/>
</dbReference>
<evidence type="ECO:0000256" key="3">
    <source>
        <dbReference type="ARBA" id="ARBA00012202"/>
    </source>
</evidence>
<dbReference type="GO" id="GO:0004672">
    <property type="term" value="F:protein kinase activity"/>
    <property type="evidence" value="ECO:0007669"/>
    <property type="project" value="InterPro"/>
</dbReference>
<reference evidence="14" key="1">
    <citation type="submission" date="2011-08" db="EMBL/GenBank/DDBJ databases">
        <authorList>
            <person name="Rombauts S."/>
        </authorList>
    </citation>
    <scope>NUCLEOTIDE SEQUENCE</scope>
    <source>
        <strain evidence="14">London</strain>
    </source>
</reference>
<organism evidence="13 14">
    <name type="scientific">Tetranychus urticae</name>
    <name type="common">Two-spotted spider mite</name>
    <dbReference type="NCBI Taxonomy" id="32264"/>
    <lineage>
        <taxon>Eukaryota</taxon>
        <taxon>Metazoa</taxon>
        <taxon>Ecdysozoa</taxon>
        <taxon>Arthropoda</taxon>
        <taxon>Chelicerata</taxon>
        <taxon>Arachnida</taxon>
        <taxon>Acari</taxon>
        <taxon>Acariformes</taxon>
        <taxon>Trombidiformes</taxon>
        <taxon>Prostigmata</taxon>
        <taxon>Eleutherengona</taxon>
        <taxon>Raphignathae</taxon>
        <taxon>Tetranychoidea</taxon>
        <taxon>Tetranychidae</taxon>
        <taxon>Tetranychus</taxon>
    </lineage>
</organism>
<dbReference type="PANTHER" id="PTHR11920:SF462">
    <property type="entry name" value="GUANYLATE CYCLASE"/>
    <property type="match status" value="1"/>
</dbReference>
<dbReference type="EnsemblMetazoa" id="tetur01g07730.1">
    <property type="protein sequence ID" value="tetur01g07730.1"/>
    <property type="gene ID" value="tetur01g07730"/>
</dbReference>
<keyword evidence="7" id="KW-0472">Membrane</keyword>
<dbReference type="PROSITE" id="PS50011">
    <property type="entry name" value="PROTEIN_KINASE_DOM"/>
    <property type="match status" value="1"/>
</dbReference>
<evidence type="ECO:0000313" key="14">
    <source>
        <dbReference type="Proteomes" id="UP000015104"/>
    </source>
</evidence>
<dbReference type="GO" id="GO:0004016">
    <property type="term" value="F:adenylate cyclase activity"/>
    <property type="evidence" value="ECO:0007669"/>
    <property type="project" value="TreeGrafter"/>
</dbReference>
<evidence type="ECO:0000256" key="5">
    <source>
        <dbReference type="ARBA" id="ARBA00022741"/>
    </source>
</evidence>
<dbReference type="EC" id="4.6.1.2" evidence="3"/>
<evidence type="ECO:0000256" key="2">
    <source>
        <dbReference type="ARBA" id="ARBA00004167"/>
    </source>
</evidence>
<dbReference type="InterPro" id="IPR001245">
    <property type="entry name" value="Ser-Thr/Tyr_kinase_cat_dom"/>
</dbReference>
<dbReference type="GO" id="GO:0007168">
    <property type="term" value="P:receptor guanylyl cyclase signaling pathway"/>
    <property type="evidence" value="ECO:0007669"/>
    <property type="project" value="TreeGrafter"/>
</dbReference>
<feature type="domain" description="Protein kinase" evidence="11">
    <location>
        <begin position="1"/>
        <end position="129"/>
    </location>
</feature>
<evidence type="ECO:0000256" key="4">
    <source>
        <dbReference type="ARBA" id="ARBA00022692"/>
    </source>
</evidence>
<dbReference type="PANTHER" id="PTHR11920">
    <property type="entry name" value="GUANYLYL CYCLASE"/>
    <property type="match status" value="1"/>
</dbReference>
<reference evidence="13" key="2">
    <citation type="submission" date="2015-06" db="UniProtKB">
        <authorList>
            <consortium name="EnsemblMetazoa"/>
        </authorList>
    </citation>
    <scope>IDENTIFICATION</scope>
</reference>
<dbReference type="InterPro" id="IPR001054">
    <property type="entry name" value="A/G_cyclase"/>
</dbReference>
<dbReference type="SUPFAM" id="SSF56112">
    <property type="entry name" value="Protein kinase-like (PK-like)"/>
    <property type="match status" value="1"/>
</dbReference>
<evidence type="ECO:0000259" key="11">
    <source>
        <dbReference type="PROSITE" id="PS50011"/>
    </source>
</evidence>
<evidence type="ECO:0000313" key="13">
    <source>
        <dbReference type="EnsemblMetazoa" id="tetur01g07730.1"/>
    </source>
</evidence>
<comment type="catalytic activity">
    <reaction evidence="1">
        <text>GTP = 3',5'-cyclic GMP + diphosphate</text>
        <dbReference type="Rhea" id="RHEA:13665"/>
        <dbReference type="ChEBI" id="CHEBI:33019"/>
        <dbReference type="ChEBI" id="CHEBI:37565"/>
        <dbReference type="ChEBI" id="CHEBI:57746"/>
        <dbReference type="EC" id="4.6.1.2"/>
    </reaction>
</comment>
<dbReference type="InterPro" id="IPR029787">
    <property type="entry name" value="Nucleotide_cyclase"/>
</dbReference>
<dbReference type="Proteomes" id="UP000015104">
    <property type="component" value="Unassembled WGS sequence"/>
</dbReference>
<accession>T1JRQ2</accession>
<dbReference type="Gene3D" id="1.10.510.10">
    <property type="entry name" value="Transferase(Phosphotransferase) domain 1"/>
    <property type="match status" value="1"/>
</dbReference>
<dbReference type="Gene3D" id="3.30.70.1230">
    <property type="entry name" value="Nucleotide cyclase"/>
    <property type="match status" value="1"/>
</dbReference>
<dbReference type="SMART" id="SM00044">
    <property type="entry name" value="CYCc"/>
    <property type="match status" value="1"/>
</dbReference>
<dbReference type="InterPro" id="IPR050401">
    <property type="entry name" value="Cyclic_nucleotide_synthase"/>
</dbReference>
<keyword evidence="8" id="KW-0325">Glycoprotein</keyword>
<dbReference type="GO" id="GO:0004383">
    <property type="term" value="F:guanylate cyclase activity"/>
    <property type="evidence" value="ECO:0007669"/>
    <property type="project" value="UniProtKB-EC"/>
</dbReference>
<dbReference type="InterPro" id="IPR011009">
    <property type="entry name" value="Kinase-like_dom_sf"/>
</dbReference>
<dbReference type="CDD" id="cd07302">
    <property type="entry name" value="CHD"/>
    <property type="match status" value="1"/>
</dbReference>
<evidence type="ECO:0000256" key="1">
    <source>
        <dbReference type="ARBA" id="ARBA00001436"/>
    </source>
</evidence>
<keyword evidence="10" id="KW-0141">cGMP biosynthesis</keyword>
<keyword evidence="5" id="KW-0547">Nucleotide-binding</keyword>
<evidence type="ECO:0000256" key="9">
    <source>
        <dbReference type="ARBA" id="ARBA00023239"/>
    </source>
</evidence>
<evidence type="ECO:0000256" key="8">
    <source>
        <dbReference type="ARBA" id="ARBA00023180"/>
    </source>
</evidence>
<evidence type="ECO:0000256" key="6">
    <source>
        <dbReference type="ARBA" id="ARBA00022989"/>
    </source>
</evidence>
<evidence type="ECO:0000259" key="12">
    <source>
        <dbReference type="PROSITE" id="PS50125"/>
    </source>
</evidence>
<dbReference type="STRING" id="32264.T1JRQ2"/>
<dbReference type="HOGENOM" id="CLU_2852526_0_0_1"/>
<feature type="domain" description="Guanylate cyclase" evidence="12">
    <location>
        <begin position="179"/>
        <end position="280"/>
    </location>
</feature>
<dbReference type="Pfam" id="PF07714">
    <property type="entry name" value="PK_Tyr_Ser-Thr"/>
    <property type="match status" value="1"/>
</dbReference>
<name>T1JRQ2_TETUR</name>
<keyword evidence="4" id="KW-0812">Transmembrane</keyword>
<dbReference type="Pfam" id="PF00211">
    <property type="entry name" value="Guanylate_cyc"/>
    <property type="match status" value="1"/>
</dbReference>
<keyword evidence="6" id="KW-1133">Transmembrane helix</keyword>
<dbReference type="GO" id="GO:0005886">
    <property type="term" value="C:plasma membrane"/>
    <property type="evidence" value="ECO:0007669"/>
    <property type="project" value="TreeGrafter"/>
</dbReference>
<dbReference type="InterPro" id="IPR000719">
    <property type="entry name" value="Prot_kinase_dom"/>
</dbReference>
<protein>
    <recommendedName>
        <fullName evidence="3">guanylate cyclase</fullName>
        <ecNumber evidence="3">4.6.1.2</ecNumber>
    </recommendedName>
</protein>
<evidence type="ECO:0000256" key="10">
    <source>
        <dbReference type="ARBA" id="ARBA00023293"/>
    </source>
</evidence>
<dbReference type="GO" id="GO:0035556">
    <property type="term" value="P:intracellular signal transduction"/>
    <property type="evidence" value="ECO:0007669"/>
    <property type="project" value="InterPro"/>
</dbReference>
<dbReference type="GO" id="GO:0005524">
    <property type="term" value="F:ATP binding"/>
    <property type="evidence" value="ECO:0007669"/>
    <property type="project" value="InterPro"/>
</dbReference>
<proteinExistence type="predicted"/>
<sequence length="287" mass="32471">MITNFGLMTLYQTISNENNENVDCFQPTSSHLLWSSPEVKLNPCRWGSKESDVFSLSIIMSEVINQSSPYNSQDSKTTDSIIRSIGSGIYVRPTVDSTDVPDDIIDLMEQCWSDNPDRRPSIDDIHEKFSAHSEGKNIHNNDSLLDFQFFSAFLNYNRPVADALKLGQTIEPDKFEEVTVYFSDIVGFTTISAYSRPIEIISLLNDLYTSFDRIIDSYQVYKVETIGDAYMVVSGVPERRSDHAEQIADMALDILHSCTQIKIAHLPGVPLKIRIGINTGKRRKNRT</sequence>